<keyword evidence="5" id="KW-1185">Reference proteome</keyword>
<feature type="region of interest" description="Disordered" evidence="1">
    <location>
        <begin position="311"/>
        <end position="339"/>
    </location>
</feature>
<feature type="transmembrane region" description="Helical" evidence="2">
    <location>
        <begin position="147"/>
        <end position="170"/>
    </location>
</feature>
<reference evidence="3" key="1">
    <citation type="submission" date="2021-01" db="EMBL/GenBank/DDBJ databases">
        <authorList>
            <person name="Corre E."/>
            <person name="Pelletier E."/>
            <person name="Niang G."/>
            <person name="Scheremetjew M."/>
            <person name="Finn R."/>
            <person name="Kale V."/>
            <person name="Holt S."/>
            <person name="Cochrane G."/>
            <person name="Meng A."/>
            <person name="Brown T."/>
            <person name="Cohen L."/>
        </authorList>
    </citation>
    <scope>NUCLEOTIDE SEQUENCE</scope>
    <source>
        <strain evidence="3">CCMP1756</strain>
    </source>
</reference>
<feature type="transmembrane region" description="Helical" evidence="2">
    <location>
        <begin position="113"/>
        <end position="135"/>
    </location>
</feature>
<feature type="transmembrane region" description="Helical" evidence="2">
    <location>
        <begin position="211"/>
        <end position="231"/>
    </location>
</feature>
<feature type="compositionally biased region" description="Acidic residues" evidence="1">
    <location>
        <begin position="1"/>
        <end position="15"/>
    </location>
</feature>
<dbReference type="AlphaFoldDB" id="A0A7S4A0V5"/>
<evidence type="ECO:0000256" key="2">
    <source>
        <dbReference type="SAM" id="Phobius"/>
    </source>
</evidence>
<evidence type="ECO:0000313" key="4">
    <source>
        <dbReference type="EMBL" id="CAH0369118.1"/>
    </source>
</evidence>
<organism evidence="3">
    <name type="scientific">Pelagomonas calceolata</name>
    <dbReference type="NCBI Taxonomy" id="35677"/>
    <lineage>
        <taxon>Eukaryota</taxon>
        <taxon>Sar</taxon>
        <taxon>Stramenopiles</taxon>
        <taxon>Ochrophyta</taxon>
        <taxon>Pelagophyceae</taxon>
        <taxon>Pelagomonadales</taxon>
        <taxon>Pelagomonadaceae</taxon>
        <taxon>Pelagomonas</taxon>
    </lineage>
</organism>
<dbReference type="OrthoDB" id="10632946at2759"/>
<protein>
    <submittedName>
        <fullName evidence="3">Uncharacterized protein</fullName>
    </submittedName>
</protein>
<proteinExistence type="predicted"/>
<name>A0A7S4A0V5_9STRA</name>
<dbReference type="Proteomes" id="UP000789595">
    <property type="component" value="Unassembled WGS sequence"/>
</dbReference>
<evidence type="ECO:0000313" key="5">
    <source>
        <dbReference type="Proteomes" id="UP000789595"/>
    </source>
</evidence>
<keyword evidence="2" id="KW-0472">Membrane</keyword>
<evidence type="ECO:0000313" key="3">
    <source>
        <dbReference type="EMBL" id="CAE0700242.1"/>
    </source>
</evidence>
<gene>
    <name evidence="3" type="ORF">PCAL00307_LOCUS15678</name>
    <name evidence="4" type="ORF">PECAL_2P22260</name>
</gene>
<feature type="region of interest" description="Disordered" evidence="1">
    <location>
        <begin position="1"/>
        <end position="58"/>
    </location>
</feature>
<feature type="transmembrane region" description="Helical" evidence="2">
    <location>
        <begin position="243"/>
        <end position="267"/>
    </location>
</feature>
<keyword evidence="2" id="KW-1133">Transmembrane helix</keyword>
<evidence type="ECO:0000256" key="1">
    <source>
        <dbReference type="SAM" id="MobiDB-lite"/>
    </source>
</evidence>
<accession>A0A7S4A0V5</accession>
<sequence length="339" mass="37033">MGAQESTEEAPEGALEEGQSPGAANESKEELTTPTRFRRRSRSEPPDPRAAEALSPTAIDLRLDEARSPANVDPRLRPPARVRASSTLALFPEEAYAESVSAVLCSKFVVVQVILNVVASIVGPIVMFGLLFAVLKQGPYDSDGPELVGVGWGSLIMSPLLIFMMMPVAMPEAVEAGWFKPIRLETCGRWRIFLPFLGTHRCWRWAPARHLCLGGLVGIVYFPSLLLIAHYVMGPTLSTRTLIWFLVCYTAALAPPVTALGCLGYAVEHNLAPTIGMMRPHKNPCIRTLKRAARAVGMYLCPCFDEPAPSPKRREPIPTGPHPHSAIRIRSPARPSDNI</sequence>
<dbReference type="EMBL" id="HBIW01018218">
    <property type="protein sequence ID" value="CAE0700242.1"/>
    <property type="molecule type" value="Transcribed_RNA"/>
</dbReference>
<keyword evidence="2" id="KW-0812">Transmembrane</keyword>
<reference evidence="4" key="2">
    <citation type="submission" date="2021-11" db="EMBL/GenBank/DDBJ databases">
        <authorList>
            <consortium name="Genoscope - CEA"/>
            <person name="William W."/>
        </authorList>
    </citation>
    <scope>NUCLEOTIDE SEQUENCE</scope>
</reference>
<dbReference type="EMBL" id="CAKKNE010000002">
    <property type="protein sequence ID" value="CAH0369118.1"/>
    <property type="molecule type" value="Genomic_DNA"/>
</dbReference>